<dbReference type="KEGG" id="prr:AT705_19305"/>
<organism evidence="2 3">
    <name type="scientific">Pseudoalteromonas rubra</name>
    <dbReference type="NCBI Taxonomy" id="43658"/>
    <lineage>
        <taxon>Bacteria</taxon>
        <taxon>Pseudomonadati</taxon>
        <taxon>Pseudomonadota</taxon>
        <taxon>Gammaproteobacteria</taxon>
        <taxon>Alteromonadales</taxon>
        <taxon>Pseudoalteromonadaceae</taxon>
        <taxon>Pseudoalteromonas</taxon>
    </lineage>
</organism>
<dbReference type="Gene3D" id="2.40.160.20">
    <property type="match status" value="1"/>
</dbReference>
<accession>A0A0U2PCM1</accession>
<evidence type="ECO:0000256" key="1">
    <source>
        <dbReference type="SAM" id="SignalP"/>
    </source>
</evidence>
<feature type="signal peptide" evidence="1">
    <location>
        <begin position="1"/>
        <end position="18"/>
    </location>
</feature>
<sequence length="156" mass="17573">MRYFISVFVVFLSFNLFANDNARLGIGAGVWGVFDDADVHAVHIDYELPKLKGFYGLQPIFSVFKAEQGYNYYGSGFTMTFQLDSELYWGVGSQLGIVDRPRGLGHKVEFYSRIFLENKISNDWLIRFELGHISNAGLGDLNPGSESFVISIVKPL</sequence>
<dbReference type="Pfam" id="PF09411">
    <property type="entry name" value="PagL"/>
    <property type="match status" value="1"/>
</dbReference>
<protein>
    <recommendedName>
        <fullName evidence="4">Deacylase</fullName>
    </recommendedName>
</protein>
<dbReference type="InterPro" id="IPR018550">
    <property type="entry name" value="Lipid-A_deacylase-rel"/>
</dbReference>
<evidence type="ECO:0000313" key="3">
    <source>
        <dbReference type="Proteomes" id="UP000069015"/>
    </source>
</evidence>
<evidence type="ECO:0008006" key="4">
    <source>
        <dbReference type="Google" id="ProtNLM"/>
    </source>
</evidence>
<reference evidence="2 3" key="1">
    <citation type="submission" date="2015-12" db="EMBL/GenBank/DDBJ databases">
        <title>Complete genome sequence of Pseudoalteromonas rubra SCSIO 6842, harboring a conjugative plasmid.</title>
        <authorList>
            <person name="Li B."/>
            <person name="Wang X."/>
        </authorList>
    </citation>
    <scope>NUCLEOTIDE SEQUENCE [LARGE SCALE GENOMIC DNA]</scope>
    <source>
        <strain evidence="2 3">SCSIO 6842</strain>
    </source>
</reference>
<dbReference type="Proteomes" id="UP000069015">
    <property type="component" value="Chromosome 1"/>
</dbReference>
<evidence type="ECO:0000313" key="2">
    <source>
        <dbReference type="EMBL" id="ALU44909.1"/>
    </source>
</evidence>
<proteinExistence type="predicted"/>
<feature type="chain" id="PRO_5006831709" description="Deacylase" evidence="1">
    <location>
        <begin position="19"/>
        <end position="156"/>
    </location>
</feature>
<keyword evidence="1" id="KW-0732">Signal</keyword>
<name>A0A0U2PCM1_9GAMM</name>
<dbReference type="RefSeq" id="WP_058797837.1">
    <property type="nucleotide sequence ID" value="NZ_CP013611.1"/>
</dbReference>
<dbReference type="AlphaFoldDB" id="A0A0U2PCM1"/>
<dbReference type="EMBL" id="CP013611">
    <property type="protein sequence ID" value="ALU44909.1"/>
    <property type="molecule type" value="Genomic_DNA"/>
</dbReference>
<gene>
    <name evidence="2" type="ORF">AT705_19305</name>
</gene>